<dbReference type="Proteomes" id="UP001208570">
    <property type="component" value="Unassembled WGS sequence"/>
</dbReference>
<dbReference type="EMBL" id="JAODUP010000734">
    <property type="protein sequence ID" value="KAK2144742.1"/>
    <property type="molecule type" value="Genomic_DNA"/>
</dbReference>
<dbReference type="InterPro" id="IPR005135">
    <property type="entry name" value="Endo/exonuclease/phosphatase"/>
</dbReference>
<evidence type="ECO:0000313" key="3">
    <source>
        <dbReference type="Proteomes" id="UP001208570"/>
    </source>
</evidence>
<dbReference type="PANTHER" id="PTHR46670">
    <property type="entry name" value="ENDO/EXONUCLEASE/PHOSPHATASE DOMAIN-CONTAINING PROTEIN"/>
    <property type="match status" value="1"/>
</dbReference>
<accession>A0AAD9MT21</accession>
<dbReference type="Pfam" id="PF03372">
    <property type="entry name" value="Exo_endo_phos"/>
    <property type="match status" value="1"/>
</dbReference>
<gene>
    <name evidence="2" type="ORF">LSH36_734g01020</name>
</gene>
<name>A0AAD9MT21_9ANNE</name>
<dbReference type="PANTHER" id="PTHR46670:SF3">
    <property type="entry name" value="ENDONUCLEASE_EXONUCLEASE_PHOSPHATASE DOMAIN-CONTAINING PROTEIN"/>
    <property type="match status" value="1"/>
</dbReference>
<sequence length="509" mass="57325">MSIRRKPRIIRRDYNQAKVKYVDKLHGVSTTNLVHLINSTGISVSSVPTNGTSTPNSVSTISTLVSSRHDPPIGSNINRVNHENLHPVRIINPDCKASDPLTLVSLNCRSVKNKAMSICDILAITETWLGTVIDDHVLSDIIPSGYDILHTARSGSRGGGVAVVFKQGLNMKKIVSTTSDVHAYTHFEHLDCYVSTGAKPSRLCVIYRPPPSKQNGFTKTVFFDEWASYLDELAVAPQQLIITSDLNFHLDKPDSPDVHQFSGLLESHGLVQDVRAATHIQGHTLDVVITREDSSILRDTPLVMDPFLVNIRENSSVIMKLDIGKPKSTRKEITFRKLRAIPVKIITLRPNAPWYTEDIREDKHKRRKAERLWRRTKLTVHHQMFKKECRNVIALLIKAKKEHYSNKIVECGTESKQLFKLAKHLMGHKSEVILPSCPSDRDLANRFGDFFVNKIIIIRDNISALNNTTNENMVMTADIKFNGQPMRTFTPATQEEIRKIILNAPSKSC</sequence>
<dbReference type="InterPro" id="IPR036691">
    <property type="entry name" value="Endo/exonu/phosph_ase_sf"/>
</dbReference>
<comment type="caution">
    <text evidence="2">The sequence shown here is derived from an EMBL/GenBank/DDBJ whole genome shotgun (WGS) entry which is preliminary data.</text>
</comment>
<dbReference type="AlphaFoldDB" id="A0AAD9MT21"/>
<protein>
    <recommendedName>
        <fullName evidence="1">Endonuclease/exonuclease/phosphatase domain-containing protein</fullName>
    </recommendedName>
</protein>
<evidence type="ECO:0000259" key="1">
    <source>
        <dbReference type="Pfam" id="PF03372"/>
    </source>
</evidence>
<keyword evidence="3" id="KW-1185">Reference proteome</keyword>
<dbReference type="GO" id="GO:0003824">
    <property type="term" value="F:catalytic activity"/>
    <property type="evidence" value="ECO:0007669"/>
    <property type="project" value="InterPro"/>
</dbReference>
<evidence type="ECO:0000313" key="2">
    <source>
        <dbReference type="EMBL" id="KAK2144742.1"/>
    </source>
</evidence>
<organism evidence="2 3">
    <name type="scientific">Paralvinella palmiformis</name>
    <dbReference type="NCBI Taxonomy" id="53620"/>
    <lineage>
        <taxon>Eukaryota</taxon>
        <taxon>Metazoa</taxon>
        <taxon>Spiralia</taxon>
        <taxon>Lophotrochozoa</taxon>
        <taxon>Annelida</taxon>
        <taxon>Polychaeta</taxon>
        <taxon>Sedentaria</taxon>
        <taxon>Canalipalpata</taxon>
        <taxon>Terebellida</taxon>
        <taxon>Terebelliformia</taxon>
        <taxon>Alvinellidae</taxon>
        <taxon>Paralvinella</taxon>
    </lineage>
</organism>
<feature type="domain" description="Endonuclease/exonuclease/phosphatase" evidence="1">
    <location>
        <begin position="116"/>
        <end position="292"/>
    </location>
</feature>
<dbReference type="Gene3D" id="3.60.10.10">
    <property type="entry name" value="Endonuclease/exonuclease/phosphatase"/>
    <property type="match status" value="1"/>
</dbReference>
<reference evidence="2" key="1">
    <citation type="journal article" date="2023" name="Mol. Biol. Evol.">
        <title>Third-Generation Sequencing Reveals the Adaptive Role of the Epigenome in Three Deep-Sea Polychaetes.</title>
        <authorList>
            <person name="Perez M."/>
            <person name="Aroh O."/>
            <person name="Sun Y."/>
            <person name="Lan Y."/>
            <person name="Juniper S.K."/>
            <person name="Young C.R."/>
            <person name="Angers B."/>
            <person name="Qian P.Y."/>
        </authorList>
    </citation>
    <scope>NUCLEOTIDE SEQUENCE</scope>
    <source>
        <strain evidence="2">P08H-3</strain>
    </source>
</reference>
<proteinExistence type="predicted"/>
<dbReference type="SUPFAM" id="SSF56219">
    <property type="entry name" value="DNase I-like"/>
    <property type="match status" value="1"/>
</dbReference>